<accession>A0A4S8SSX7</accession>
<feature type="region of interest" description="Disordered" evidence="1">
    <location>
        <begin position="17"/>
        <end position="40"/>
    </location>
</feature>
<evidence type="ECO:0000313" key="5">
    <source>
        <dbReference type="Proteomes" id="UP000309734"/>
    </source>
</evidence>
<organism evidence="2 4">
    <name type="scientific">Aureobasidium pullulans</name>
    <name type="common">Black yeast</name>
    <name type="synonym">Pullularia pullulans</name>
    <dbReference type="NCBI Taxonomy" id="5580"/>
    <lineage>
        <taxon>Eukaryota</taxon>
        <taxon>Fungi</taxon>
        <taxon>Dikarya</taxon>
        <taxon>Ascomycota</taxon>
        <taxon>Pezizomycotina</taxon>
        <taxon>Dothideomycetes</taxon>
        <taxon>Dothideomycetidae</taxon>
        <taxon>Dothideales</taxon>
        <taxon>Saccotheciaceae</taxon>
        <taxon>Aureobasidium</taxon>
    </lineage>
</organism>
<name>A0A4S8SSX7_AURPU</name>
<evidence type="ECO:0000313" key="4">
    <source>
        <dbReference type="Proteomes" id="UP000304951"/>
    </source>
</evidence>
<comment type="caution">
    <text evidence="2">The sequence shown here is derived from an EMBL/GenBank/DDBJ whole genome shotgun (WGS) entry which is preliminary data.</text>
</comment>
<sequence>MTTNPNLLFALQSIIDSSPPSPTLNTSSPPKTRTSRKPPRLRDLLHGCVNGTKITTCKICIGRVLRDDKKCAGCKGTGFAMNKCGACHAGAITLAVLIEENAADVLAGDVIRAEQLAEEMAKQTTIRRADDEG</sequence>
<dbReference type="Proteomes" id="UP000304951">
    <property type="component" value="Unassembled WGS sequence"/>
</dbReference>
<feature type="compositionally biased region" description="Low complexity" evidence="1">
    <location>
        <begin position="23"/>
        <end position="32"/>
    </location>
</feature>
<proteinExistence type="predicted"/>
<dbReference type="EMBL" id="QZBS01000069">
    <property type="protein sequence ID" value="THZ74768.1"/>
    <property type="molecule type" value="Genomic_DNA"/>
</dbReference>
<evidence type="ECO:0000256" key="1">
    <source>
        <dbReference type="SAM" id="MobiDB-lite"/>
    </source>
</evidence>
<gene>
    <name evidence="3" type="ORF">D6C85_03290</name>
    <name evidence="2" type="ORF">D6D28_02897</name>
</gene>
<dbReference type="EMBL" id="QZAF01000075">
    <property type="protein sequence ID" value="THV73979.1"/>
    <property type="molecule type" value="Genomic_DNA"/>
</dbReference>
<evidence type="ECO:0000313" key="2">
    <source>
        <dbReference type="EMBL" id="THV73979.1"/>
    </source>
</evidence>
<reference evidence="4 5" key="1">
    <citation type="submission" date="2018-10" db="EMBL/GenBank/DDBJ databases">
        <title>Fifty Aureobasidium pullulans genomes reveal a recombining polyextremotolerant generalist.</title>
        <authorList>
            <person name="Gostincar C."/>
            <person name="Turk M."/>
            <person name="Zajc J."/>
            <person name="Gunde-Cimerman N."/>
        </authorList>
    </citation>
    <scope>NUCLEOTIDE SEQUENCE [LARGE SCALE GENOMIC DNA]</scope>
    <source>
        <strain evidence="2 4">EXF-11900</strain>
        <strain evidence="3 5">EXF-3519</strain>
    </source>
</reference>
<dbReference type="AlphaFoldDB" id="A0A4S8SSX7"/>
<protein>
    <submittedName>
        <fullName evidence="2">Uncharacterized protein</fullName>
    </submittedName>
</protein>
<evidence type="ECO:0000313" key="3">
    <source>
        <dbReference type="EMBL" id="THZ74768.1"/>
    </source>
</evidence>
<dbReference type="Proteomes" id="UP000309734">
    <property type="component" value="Unassembled WGS sequence"/>
</dbReference>